<dbReference type="GO" id="GO:0004674">
    <property type="term" value="F:protein serine/threonine kinase activity"/>
    <property type="evidence" value="ECO:0007669"/>
    <property type="project" value="TreeGrafter"/>
</dbReference>
<dbReference type="InterPro" id="IPR011009">
    <property type="entry name" value="Kinase-like_dom_sf"/>
</dbReference>
<dbReference type="SMART" id="SM00220">
    <property type="entry name" value="S_TKc"/>
    <property type="match status" value="1"/>
</dbReference>
<keyword evidence="3" id="KW-0808">Transferase</keyword>
<dbReference type="Pfam" id="PF00069">
    <property type="entry name" value="Pkinase"/>
    <property type="match status" value="1"/>
</dbReference>
<feature type="compositionally biased region" description="Polar residues" evidence="1">
    <location>
        <begin position="628"/>
        <end position="640"/>
    </location>
</feature>
<dbReference type="GO" id="GO:0005524">
    <property type="term" value="F:ATP binding"/>
    <property type="evidence" value="ECO:0007669"/>
    <property type="project" value="InterPro"/>
</dbReference>
<feature type="region of interest" description="Disordered" evidence="1">
    <location>
        <begin position="498"/>
        <end position="640"/>
    </location>
</feature>
<protein>
    <submittedName>
        <fullName evidence="3">Kinase-like protein</fullName>
    </submittedName>
</protein>
<sequence length="995" mass="113022">MSYLQPDNESVLQDFHAWVAKSCVKGTLGPTGDVNCLFLPLPKLESYFSDTTRLRRILRALFGNNSPVHSSAIQRKCPKVFAILLSIGKGRFISHFIQHDSICDPILPFINRPLHFPQDSNDPNFFASFFNKQWMFCAAEFKNNEIGVRLENECILPIILKKPLASGNSGETHRIMLHSAYNFLEAKGASDKDPSGRFADTYVLKTYSGAKAEKYYRSEVEAFRKLMSSSMPVPNMITFYGSFVQNETFNIILEYADKGTLEDYFRTEAPPMDSLDIIKFWRGLFGVIQPLQKIHSVRSADSEEPQIFQGWHQDVKPANILVKSCNRVSPYEYEFKLADLGLSHFRAVVNGQQDISDRDTRGTHTYGAPECYRSDEFLATSRIEVKQNVDVWSLGCIYSEAATWVVQGWKGLQAYRLARLLETSSMNFDGGDCFHNGEAVLATVINVPEKLKDFIRPSDHVTKPVLELMVREMLEDAVGRPTAIQLWRKASRILREAEKNCTRPNADQLSRAHPKHSIKEGSQPSLPSDPHTPPYSPTTPYQNGPSTQPSSSQKARRIPSDPRSQPPPTFGDFHRQHSPEPMEEGDEERQHPPNRDNPRRARKTTELRNHTPPSLHNEGEVDDDQFDETTSLVPYGPYTNTTLPRIPRQYYTSASHDSFQNQALTEAGFANEGAYRNSTGSFHNPPSRKPTQQTIPEGIPGRYSVHLPKNNSHQLPPPPPTSGSRKAPANKRRPPLLPVATALQWKNDKKNRVKGTHLPDDQFLFDLNHRDHVFLIDDSTSMQDHWAEVQTLFSLLAYMVKDSDPDGIELYFTILPSKYREKHVTNLLKRVKERFPYGDSDVKSRLWTILQDYQTKLHHQNAPKSIWGKHTAPKPPRPLNLYILTDGVWQPDCDASMPIQYLVEKLEELKLPDGQVGIEFISFGNDKTGLERMERLDSELNLKRDIVDTEPSNGNVWKMLLGAINKWFDDDEEKKAISPVQAGSPTTIPSEDVFE</sequence>
<dbReference type="EMBL" id="KV744806">
    <property type="protein sequence ID" value="OCK86348.1"/>
    <property type="molecule type" value="Genomic_DNA"/>
</dbReference>
<dbReference type="OrthoDB" id="5986190at2759"/>
<reference evidence="3 4" key="1">
    <citation type="journal article" date="2016" name="Nat. Commun.">
        <title>Ectomycorrhizal ecology is imprinted in the genome of the dominant symbiotic fungus Cenococcum geophilum.</title>
        <authorList>
            <consortium name="DOE Joint Genome Institute"/>
            <person name="Peter M."/>
            <person name="Kohler A."/>
            <person name="Ohm R.A."/>
            <person name="Kuo A."/>
            <person name="Krutzmann J."/>
            <person name="Morin E."/>
            <person name="Arend M."/>
            <person name="Barry K.W."/>
            <person name="Binder M."/>
            <person name="Choi C."/>
            <person name="Clum A."/>
            <person name="Copeland A."/>
            <person name="Grisel N."/>
            <person name="Haridas S."/>
            <person name="Kipfer T."/>
            <person name="LaButti K."/>
            <person name="Lindquist E."/>
            <person name="Lipzen A."/>
            <person name="Maire R."/>
            <person name="Meier B."/>
            <person name="Mihaltcheva S."/>
            <person name="Molinier V."/>
            <person name="Murat C."/>
            <person name="Poggeler S."/>
            <person name="Quandt C.A."/>
            <person name="Sperisen C."/>
            <person name="Tritt A."/>
            <person name="Tisserant E."/>
            <person name="Crous P.W."/>
            <person name="Henrissat B."/>
            <person name="Nehls U."/>
            <person name="Egli S."/>
            <person name="Spatafora J.W."/>
            <person name="Grigoriev I.V."/>
            <person name="Martin F.M."/>
        </authorList>
    </citation>
    <scope>NUCLEOTIDE SEQUENCE [LARGE SCALE GENOMIC DNA]</scope>
    <source>
        <strain evidence="3 4">CBS 459.81</strain>
    </source>
</reference>
<dbReference type="PANTHER" id="PTHR24359">
    <property type="entry name" value="SERINE/THREONINE-PROTEIN KINASE SBK1"/>
    <property type="match status" value="1"/>
</dbReference>
<proteinExistence type="predicted"/>
<accession>A0A8E2EM75</accession>
<evidence type="ECO:0000313" key="4">
    <source>
        <dbReference type="Proteomes" id="UP000250266"/>
    </source>
</evidence>
<feature type="compositionally biased region" description="Polar residues" evidence="1">
    <location>
        <begin position="542"/>
        <end position="553"/>
    </location>
</feature>
<feature type="region of interest" description="Disordered" evidence="1">
    <location>
        <begin position="674"/>
        <end position="733"/>
    </location>
</feature>
<feature type="compositionally biased region" description="Basic and acidic residues" evidence="1">
    <location>
        <begin position="588"/>
        <end position="609"/>
    </location>
</feature>
<organism evidence="3 4">
    <name type="scientific">Lepidopterella palustris CBS 459.81</name>
    <dbReference type="NCBI Taxonomy" id="1314670"/>
    <lineage>
        <taxon>Eukaryota</taxon>
        <taxon>Fungi</taxon>
        <taxon>Dikarya</taxon>
        <taxon>Ascomycota</taxon>
        <taxon>Pezizomycotina</taxon>
        <taxon>Dothideomycetes</taxon>
        <taxon>Pleosporomycetidae</taxon>
        <taxon>Mytilinidiales</taxon>
        <taxon>Argynnaceae</taxon>
        <taxon>Lepidopterella</taxon>
    </lineage>
</organism>
<dbReference type="AlphaFoldDB" id="A0A8E2EM75"/>
<name>A0A8E2EM75_9PEZI</name>
<dbReference type="InterPro" id="IPR000719">
    <property type="entry name" value="Prot_kinase_dom"/>
</dbReference>
<keyword evidence="4" id="KW-1185">Reference proteome</keyword>
<gene>
    <name evidence="3" type="ORF">K432DRAFT_387877</name>
</gene>
<evidence type="ECO:0000256" key="1">
    <source>
        <dbReference type="SAM" id="MobiDB-lite"/>
    </source>
</evidence>
<dbReference type="SUPFAM" id="SSF56112">
    <property type="entry name" value="Protein kinase-like (PK-like)"/>
    <property type="match status" value="1"/>
</dbReference>
<dbReference type="Proteomes" id="UP000250266">
    <property type="component" value="Unassembled WGS sequence"/>
</dbReference>
<feature type="compositionally biased region" description="Polar residues" evidence="1">
    <location>
        <begin position="676"/>
        <end position="695"/>
    </location>
</feature>
<evidence type="ECO:0000313" key="3">
    <source>
        <dbReference type="EMBL" id="OCK86348.1"/>
    </source>
</evidence>
<dbReference type="Gene3D" id="1.10.510.10">
    <property type="entry name" value="Transferase(Phosphotransferase) domain 1"/>
    <property type="match status" value="1"/>
</dbReference>
<dbReference type="PANTHER" id="PTHR24359:SF1">
    <property type="entry name" value="INHIBITOR OF NUCLEAR FACTOR KAPPA-B KINASE EPSILON SUBUNIT HOMOLOG 1-RELATED"/>
    <property type="match status" value="1"/>
</dbReference>
<dbReference type="CDD" id="cd00180">
    <property type="entry name" value="PKc"/>
    <property type="match status" value="1"/>
</dbReference>
<keyword evidence="3" id="KW-0418">Kinase</keyword>
<feature type="domain" description="Protein kinase" evidence="2">
    <location>
        <begin position="158"/>
        <end position="494"/>
    </location>
</feature>
<dbReference type="PROSITE" id="PS50011">
    <property type="entry name" value="PROTEIN_KINASE_DOM"/>
    <property type="match status" value="1"/>
</dbReference>
<evidence type="ECO:0000259" key="2">
    <source>
        <dbReference type="PROSITE" id="PS50011"/>
    </source>
</evidence>